<keyword evidence="4 5" id="KW-0472">Membrane</keyword>
<dbReference type="Pfam" id="PF00916">
    <property type="entry name" value="Sulfate_transp"/>
    <property type="match status" value="1"/>
</dbReference>
<evidence type="ECO:0000313" key="7">
    <source>
        <dbReference type="Proteomes" id="UP000675920"/>
    </source>
</evidence>
<evidence type="ECO:0000256" key="5">
    <source>
        <dbReference type="SAM" id="Phobius"/>
    </source>
</evidence>
<feature type="transmembrane region" description="Helical" evidence="5">
    <location>
        <begin position="42"/>
        <end position="58"/>
    </location>
</feature>
<feature type="transmembrane region" description="Helical" evidence="5">
    <location>
        <begin position="92"/>
        <end position="113"/>
    </location>
</feature>
<dbReference type="InterPro" id="IPR002645">
    <property type="entry name" value="STAS_dom"/>
</dbReference>
<accession>A0A8B6X8A0</accession>
<evidence type="ECO:0000313" key="8">
    <source>
        <dbReference type="RefSeq" id="WP_034412749.1"/>
    </source>
</evidence>
<feature type="transmembrane region" description="Helical" evidence="5">
    <location>
        <begin position="320"/>
        <end position="341"/>
    </location>
</feature>
<dbReference type="GO" id="GO:0016020">
    <property type="term" value="C:membrane"/>
    <property type="evidence" value="ECO:0007669"/>
    <property type="project" value="UniProtKB-SubCell"/>
</dbReference>
<evidence type="ECO:0000256" key="2">
    <source>
        <dbReference type="ARBA" id="ARBA00022692"/>
    </source>
</evidence>
<sequence length="553" mass="56723">MPSPVPAPPLPSWRDLAAGLCVAGLLIPEAVAYAGLARLPVGHALAATLAGLLVYGLAGGSRFAVVSPTSSSAALSAVAVLSLTAGAPDGDFAQALAALVLLAGAALALLGIARQGQLSGFVSRPVLRGFSFALAVSISVRQLPDALGLPLPHDAGADPLRTLLYTLGHGALWHGPSLAIALGTAALIALLRRLPRLPGMLIAMLAAIAVSEALGLPARGVEVVGAIAPPRFAPALPALDHEQWLRAAELAFGLVVLLFAESWGSIRGLALAHDDSVDADRELRALGLCNLVSGLVQGMAVGAGFSASNASAAAGAQSRATGLVAAAAVLGATLFALPLVALLPRPVLAVAVMGALWHALSPAPLLAVWRTRRDRALVAGAVAAVLALGVLHGMLAAVGLSLVAALRRFSQPVVHELGRLGGTRNYVVLDAHVDAHALPGLLILRPEEPLFFASAERVVNEVAARARARPGLRHVVLSLEESSDLDSTAVECLRELRQRLARDGHGLILARAKDRVRALLARCDPEGVGRADHMTFSVADAVRVARGNREPAE</sequence>
<dbReference type="InterPro" id="IPR011547">
    <property type="entry name" value="SLC26A/SulP_dom"/>
</dbReference>
<dbReference type="GO" id="GO:0055085">
    <property type="term" value="P:transmembrane transport"/>
    <property type="evidence" value="ECO:0007669"/>
    <property type="project" value="InterPro"/>
</dbReference>
<dbReference type="Gene3D" id="3.30.750.24">
    <property type="entry name" value="STAS domain"/>
    <property type="match status" value="1"/>
</dbReference>
<evidence type="ECO:0000259" key="6">
    <source>
        <dbReference type="PROSITE" id="PS50801"/>
    </source>
</evidence>
<dbReference type="PANTHER" id="PTHR11814">
    <property type="entry name" value="SULFATE TRANSPORTER"/>
    <property type="match status" value="1"/>
</dbReference>
<evidence type="ECO:0000256" key="3">
    <source>
        <dbReference type="ARBA" id="ARBA00022989"/>
    </source>
</evidence>
<dbReference type="OrthoDB" id="9769739at2"/>
<dbReference type="RefSeq" id="WP_034412749.1">
    <property type="nucleotide sequence ID" value="NZ_KI519500.1"/>
</dbReference>
<reference evidence="8" key="1">
    <citation type="journal article" date="2000" name="Curr. Biol.">
        <title>The STAS domain - a link between anion transporters and antisigma-factor antagonists.</title>
        <authorList>
            <person name="Aravind L."/>
            <person name="Koonin E.V."/>
        </authorList>
    </citation>
    <scope>NUCLEOTIDE SEQUENCE</scope>
</reference>
<dbReference type="InterPro" id="IPR036513">
    <property type="entry name" value="STAS_dom_sf"/>
</dbReference>
<feature type="transmembrane region" description="Helical" evidence="5">
    <location>
        <begin position="125"/>
        <end position="143"/>
    </location>
</feature>
<evidence type="ECO:0000256" key="4">
    <source>
        <dbReference type="ARBA" id="ARBA00023136"/>
    </source>
</evidence>
<feature type="transmembrane region" description="Helical" evidence="5">
    <location>
        <begin position="376"/>
        <end position="406"/>
    </location>
</feature>
<reference evidence="8" key="2">
    <citation type="journal article" date="2004" name="Pflugers Arch.">
        <title>The SLC26 gene family of multifunctional anion exchangers.</title>
        <authorList>
            <person name="Mount D.B."/>
            <person name="Romero M.F."/>
        </authorList>
    </citation>
    <scope>NUCLEOTIDE SEQUENCE</scope>
</reference>
<dbReference type="AlphaFoldDB" id="A0A8B6X8A0"/>
<comment type="subcellular location">
    <subcellularLocation>
        <location evidence="1">Membrane</location>
        <topology evidence="1">Multi-pass membrane protein</topology>
    </subcellularLocation>
</comment>
<reference evidence="8" key="4">
    <citation type="submission" date="2025-08" db="UniProtKB">
        <authorList>
            <consortium name="RefSeq"/>
        </authorList>
    </citation>
    <scope>IDENTIFICATION</scope>
</reference>
<protein>
    <submittedName>
        <fullName evidence="8">SulP family inorganic anion transporter</fullName>
    </submittedName>
</protein>
<dbReference type="CDD" id="cd07042">
    <property type="entry name" value="STAS_SulP_like_sulfate_transporter"/>
    <property type="match status" value="1"/>
</dbReference>
<keyword evidence="2 5" id="KW-0812">Transmembrane</keyword>
<reference evidence="8" key="3">
    <citation type="journal article" date="2013" name="Mol. Aspects Med.">
        <title>The SLC26 gene family of anion transporters and channels.</title>
        <authorList>
            <person name="Alper S.L."/>
            <person name="Sharma A.K."/>
        </authorList>
    </citation>
    <scope>NUCLEOTIDE SEQUENCE</scope>
</reference>
<name>A0A8B6X8A0_9BURK</name>
<feature type="domain" description="STAS" evidence="6">
    <location>
        <begin position="431"/>
        <end position="545"/>
    </location>
</feature>
<dbReference type="PROSITE" id="PS50801">
    <property type="entry name" value="STAS"/>
    <property type="match status" value="1"/>
</dbReference>
<dbReference type="InterPro" id="IPR001902">
    <property type="entry name" value="SLC26A/SulP_fam"/>
</dbReference>
<dbReference type="SUPFAM" id="SSF52091">
    <property type="entry name" value="SpoIIaa-like"/>
    <property type="match status" value="1"/>
</dbReference>
<dbReference type="Pfam" id="PF01740">
    <property type="entry name" value="STAS"/>
    <property type="match status" value="1"/>
</dbReference>
<feature type="transmembrane region" description="Helical" evidence="5">
    <location>
        <begin position="347"/>
        <end position="369"/>
    </location>
</feature>
<proteinExistence type="predicted"/>
<keyword evidence="3 5" id="KW-1133">Transmembrane helix</keyword>
<dbReference type="Proteomes" id="UP000675920">
    <property type="component" value="Unplaced"/>
</dbReference>
<feature type="transmembrane region" description="Helical" evidence="5">
    <location>
        <begin position="171"/>
        <end position="191"/>
    </location>
</feature>
<evidence type="ECO:0000256" key="1">
    <source>
        <dbReference type="ARBA" id="ARBA00004141"/>
    </source>
</evidence>
<keyword evidence="7" id="KW-1185">Reference proteome</keyword>
<organism evidence="7 8">
    <name type="scientific">Derxia gummosa DSM 723</name>
    <dbReference type="NCBI Taxonomy" id="1121388"/>
    <lineage>
        <taxon>Bacteria</taxon>
        <taxon>Pseudomonadati</taxon>
        <taxon>Pseudomonadota</taxon>
        <taxon>Betaproteobacteria</taxon>
        <taxon>Burkholderiales</taxon>
        <taxon>Alcaligenaceae</taxon>
        <taxon>Derxia</taxon>
    </lineage>
</organism>